<dbReference type="GO" id="GO:0008270">
    <property type="term" value="F:zinc ion binding"/>
    <property type="evidence" value="ECO:0007669"/>
    <property type="project" value="InterPro"/>
</dbReference>
<dbReference type="Pfam" id="PF01844">
    <property type="entry name" value="HNH"/>
    <property type="match status" value="1"/>
</dbReference>
<dbReference type="AlphaFoldDB" id="A0A415U873"/>
<reference evidence="2 3" key="1">
    <citation type="submission" date="2018-08" db="EMBL/GenBank/DDBJ databases">
        <title>A genome reference for cultivated species of the human gut microbiota.</title>
        <authorList>
            <person name="Zou Y."/>
            <person name="Xue W."/>
            <person name="Luo G."/>
        </authorList>
    </citation>
    <scope>NUCLEOTIDE SEQUENCE [LARGE SCALE GENOMIC DNA]</scope>
    <source>
        <strain evidence="2 3">AF31-13BH</strain>
    </source>
</reference>
<proteinExistence type="predicted"/>
<dbReference type="Gene3D" id="1.10.30.50">
    <property type="match status" value="1"/>
</dbReference>
<protein>
    <recommendedName>
        <fullName evidence="1">HNH nuclease domain-containing protein</fullName>
    </recommendedName>
</protein>
<dbReference type="GO" id="GO:0003676">
    <property type="term" value="F:nucleic acid binding"/>
    <property type="evidence" value="ECO:0007669"/>
    <property type="project" value="InterPro"/>
</dbReference>
<dbReference type="SMART" id="SM00507">
    <property type="entry name" value="HNHc"/>
    <property type="match status" value="1"/>
</dbReference>
<evidence type="ECO:0000259" key="1">
    <source>
        <dbReference type="SMART" id="SM00507"/>
    </source>
</evidence>
<sequence>MRYATFRRLIMDKSTYKRYLHTQQWQKLRFEVLKRADGKCERCGYTPWKRGVLQVHHLNYNNVGRETADDLICVCARCHMELHGITGKRKAQDNKPKE</sequence>
<organism evidence="2 3">
    <name type="scientific">Dorea formicigenerans</name>
    <dbReference type="NCBI Taxonomy" id="39486"/>
    <lineage>
        <taxon>Bacteria</taxon>
        <taxon>Bacillati</taxon>
        <taxon>Bacillota</taxon>
        <taxon>Clostridia</taxon>
        <taxon>Lachnospirales</taxon>
        <taxon>Lachnospiraceae</taxon>
        <taxon>Dorea</taxon>
    </lineage>
</organism>
<name>A0A415U873_9FIRM</name>
<evidence type="ECO:0000313" key="2">
    <source>
        <dbReference type="EMBL" id="RHN14237.1"/>
    </source>
</evidence>
<dbReference type="InterPro" id="IPR002711">
    <property type="entry name" value="HNH"/>
</dbReference>
<gene>
    <name evidence="2" type="ORF">DWZ24_13080</name>
</gene>
<dbReference type="EMBL" id="QRQQ01000013">
    <property type="protein sequence ID" value="RHN14237.1"/>
    <property type="molecule type" value="Genomic_DNA"/>
</dbReference>
<dbReference type="GO" id="GO:0004519">
    <property type="term" value="F:endonuclease activity"/>
    <property type="evidence" value="ECO:0007669"/>
    <property type="project" value="InterPro"/>
</dbReference>
<evidence type="ECO:0000313" key="3">
    <source>
        <dbReference type="Proteomes" id="UP000285652"/>
    </source>
</evidence>
<comment type="caution">
    <text evidence="2">The sequence shown here is derived from an EMBL/GenBank/DDBJ whole genome shotgun (WGS) entry which is preliminary data.</text>
</comment>
<accession>A0A415U873</accession>
<dbReference type="InterPro" id="IPR003615">
    <property type="entry name" value="HNH_nuc"/>
</dbReference>
<dbReference type="CDD" id="cd00085">
    <property type="entry name" value="HNHc"/>
    <property type="match status" value="1"/>
</dbReference>
<dbReference type="Proteomes" id="UP000285652">
    <property type="component" value="Unassembled WGS sequence"/>
</dbReference>
<feature type="domain" description="HNH nuclease" evidence="1">
    <location>
        <begin position="27"/>
        <end position="80"/>
    </location>
</feature>